<sequence length="244" mass="27938">MILDTITCGHCHNEITHKFCSQCGQPAKLNRIDAHYIQHEVLHVLHFEKGILYTIKELLLNPGKSVRAFIAENRSRLVKPVIFIILSSLLYTVVSHSFHLDEGYITIRDKDNLTTSSIKNWVQSHYGYANIIMGICIAGWLQLFFRRSNYNYFEILILLCFVMGMGMLILSVFALIEGITSYKTMAFSVVISLGYSAWAIGDFFDSRRKIGRYFKALAAYLLGMLTFSVMIFMLNTTLNLITKH</sequence>
<dbReference type="Pfam" id="PF12412">
    <property type="entry name" value="DUF3667"/>
    <property type="match status" value="1"/>
</dbReference>
<protein>
    <submittedName>
        <fullName evidence="2">DUF3667 domain-containing protein</fullName>
    </submittedName>
</protein>
<dbReference type="EMBL" id="WQLA01000003">
    <property type="protein sequence ID" value="MVN91551.1"/>
    <property type="molecule type" value="Genomic_DNA"/>
</dbReference>
<accession>A0A6I4I8T3</accession>
<organism evidence="2 3">
    <name type="scientific">Mucilaginibacter aquatilis</name>
    <dbReference type="NCBI Taxonomy" id="1517760"/>
    <lineage>
        <taxon>Bacteria</taxon>
        <taxon>Pseudomonadati</taxon>
        <taxon>Bacteroidota</taxon>
        <taxon>Sphingobacteriia</taxon>
        <taxon>Sphingobacteriales</taxon>
        <taxon>Sphingobacteriaceae</taxon>
        <taxon>Mucilaginibacter</taxon>
    </lineage>
</organism>
<dbReference type="RefSeq" id="WP_157541850.1">
    <property type="nucleotide sequence ID" value="NZ_WQLA01000003.1"/>
</dbReference>
<dbReference type="AlphaFoldDB" id="A0A6I4I8T3"/>
<comment type="caution">
    <text evidence="2">The sequence shown here is derived from an EMBL/GenBank/DDBJ whole genome shotgun (WGS) entry which is preliminary data.</text>
</comment>
<keyword evidence="3" id="KW-1185">Reference proteome</keyword>
<feature type="transmembrane region" description="Helical" evidence="1">
    <location>
        <begin position="126"/>
        <end position="145"/>
    </location>
</feature>
<evidence type="ECO:0000313" key="2">
    <source>
        <dbReference type="EMBL" id="MVN91551.1"/>
    </source>
</evidence>
<dbReference type="Proteomes" id="UP000434850">
    <property type="component" value="Unassembled WGS sequence"/>
</dbReference>
<feature type="transmembrane region" description="Helical" evidence="1">
    <location>
        <begin position="182"/>
        <end position="201"/>
    </location>
</feature>
<keyword evidence="1" id="KW-0812">Transmembrane</keyword>
<dbReference type="OrthoDB" id="7446256at2"/>
<name>A0A6I4I8T3_9SPHI</name>
<gene>
    <name evidence="2" type="ORF">GO816_10490</name>
</gene>
<evidence type="ECO:0000313" key="3">
    <source>
        <dbReference type="Proteomes" id="UP000434850"/>
    </source>
</evidence>
<reference evidence="2 3" key="1">
    <citation type="submission" date="2019-12" db="EMBL/GenBank/DDBJ databases">
        <title>Mucilaginibacter sp. HME9299 genome sequencing and assembly.</title>
        <authorList>
            <person name="Kang H."/>
            <person name="Kim H."/>
            <person name="Joh K."/>
        </authorList>
    </citation>
    <scope>NUCLEOTIDE SEQUENCE [LARGE SCALE GENOMIC DNA]</scope>
    <source>
        <strain evidence="2 3">HME9299</strain>
    </source>
</reference>
<feature type="transmembrane region" description="Helical" evidence="1">
    <location>
        <begin position="152"/>
        <end position="176"/>
    </location>
</feature>
<feature type="transmembrane region" description="Helical" evidence="1">
    <location>
        <begin position="213"/>
        <end position="234"/>
    </location>
</feature>
<proteinExistence type="predicted"/>
<keyword evidence="1" id="KW-0472">Membrane</keyword>
<dbReference type="InterPro" id="IPR022134">
    <property type="entry name" value="DUF3667"/>
</dbReference>
<feature type="transmembrane region" description="Helical" evidence="1">
    <location>
        <begin position="77"/>
        <end position="94"/>
    </location>
</feature>
<evidence type="ECO:0000256" key="1">
    <source>
        <dbReference type="SAM" id="Phobius"/>
    </source>
</evidence>
<keyword evidence="1" id="KW-1133">Transmembrane helix</keyword>